<organism evidence="4">
    <name type="scientific">uncultured Rubrobacteraceae bacterium</name>
    <dbReference type="NCBI Taxonomy" id="349277"/>
    <lineage>
        <taxon>Bacteria</taxon>
        <taxon>Bacillati</taxon>
        <taxon>Actinomycetota</taxon>
        <taxon>Rubrobacteria</taxon>
        <taxon>Rubrobacterales</taxon>
        <taxon>Rubrobacteraceae</taxon>
        <taxon>environmental samples</taxon>
    </lineage>
</organism>
<feature type="signal peptide" evidence="3">
    <location>
        <begin position="1"/>
        <end position="31"/>
    </location>
</feature>
<dbReference type="EMBL" id="CADCVH010000087">
    <property type="protein sequence ID" value="CAA9463449.1"/>
    <property type="molecule type" value="Genomic_DNA"/>
</dbReference>
<evidence type="ECO:0000313" key="4">
    <source>
        <dbReference type="EMBL" id="CAA9463449.1"/>
    </source>
</evidence>
<sequence length="338" mass="36745">MLRTVAKKVAWVGRPASMVFGLALVMALASCGGGSQETKNPANSTPSMVFMREDSDGFQQTWVANKDLSDQVKLTNGSADSGWAVWKPGGDKLAFESNRADPDPDDSNAINDIFTMNPDGSGIVKLTHSDDVSDVADWSPDGSQIAFASDRRNSAWREEIYVMDADGTNVRRVTTLPEKAEFDHVPRFSPDGRRLVFARYISDDHPEEAALFTVRLDGGGLKRLTPWGMGAGDADWSPDGNKIAFEASPEYGSYGDIFTIDADNGRQLTNLTDNFSRGFGSSDPVWSADGKKMLFVSNHSFSGESGIGLATMNPDGTDRHHISSNPEDEHQPDWETAP</sequence>
<keyword evidence="3" id="KW-0732">Signal</keyword>
<evidence type="ECO:0000256" key="1">
    <source>
        <dbReference type="ARBA" id="ARBA00009820"/>
    </source>
</evidence>
<feature type="compositionally biased region" description="Basic and acidic residues" evidence="2">
    <location>
        <begin position="316"/>
        <end position="338"/>
    </location>
</feature>
<dbReference type="InterPro" id="IPR011659">
    <property type="entry name" value="WD40"/>
</dbReference>
<name>A0A6J4RC17_9ACTN</name>
<dbReference type="PROSITE" id="PS51257">
    <property type="entry name" value="PROKAR_LIPOPROTEIN"/>
    <property type="match status" value="1"/>
</dbReference>
<dbReference type="AlphaFoldDB" id="A0A6J4RC17"/>
<accession>A0A6J4RC17</accession>
<dbReference type="InterPro" id="IPR011042">
    <property type="entry name" value="6-blade_b-propeller_TolB-like"/>
</dbReference>
<comment type="similarity">
    <text evidence="1">Belongs to the TolB family.</text>
</comment>
<evidence type="ECO:0000256" key="3">
    <source>
        <dbReference type="SAM" id="SignalP"/>
    </source>
</evidence>
<protein>
    <submittedName>
        <fullName evidence="4">TolB protein, periplasmic protein involved in the tonb-independent uptake of group A colicins</fullName>
    </submittedName>
</protein>
<dbReference type="Gene3D" id="2.120.10.30">
    <property type="entry name" value="TolB, C-terminal domain"/>
    <property type="match status" value="2"/>
</dbReference>
<dbReference type="Pfam" id="PF07676">
    <property type="entry name" value="PD40"/>
    <property type="match status" value="5"/>
</dbReference>
<reference evidence="4" key="1">
    <citation type="submission" date="2020-02" db="EMBL/GenBank/DDBJ databases">
        <authorList>
            <person name="Meier V. D."/>
        </authorList>
    </citation>
    <scope>NUCLEOTIDE SEQUENCE</scope>
    <source>
        <strain evidence="4">AVDCRST_MAG02</strain>
    </source>
</reference>
<feature type="chain" id="PRO_5038905424" evidence="3">
    <location>
        <begin position="32"/>
        <end position="338"/>
    </location>
</feature>
<dbReference type="PANTHER" id="PTHR36842:SF1">
    <property type="entry name" value="PROTEIN TOLB"/>
    <property type="match status" value="1"/>
</dbReference>
<dbReference type="PANTHER" id="PTHR36842">
    <property type="entry name" value="PROTEIN TOLB HOMOLOG"/>
    <property type="match status" value="1"/>
</dbReference>
<dbReference type="SUPFAM" id="SSF69304">
    <property type="entry name" value="Tricorn protease N-terminal domain"/>
    <property type="match status" value="1"/>
</dbReference>
<evidence type="ECO:0000256" key="2">
    <source>
        <dbReference type="SAM" id="MobiDB-lite"/>
    </source>
</evidence>
<gene>
    <name evidence="4" type="ORF">AVDCRST_MAG02-2780</name>
</gene>
<proteinExistence type="inferred from homology"/>
<feature type="region of interest" description="Disordered" evidence="2">
    <location>
        <begin position="306"/>
        <end position="338"/>
    </location>
</feature>